<dbReference type="Pfam" id="PF00067">
    <property type="entry name" value="p450"/>
    <property type="match status" value="1"/>
</dbReference>
<evidence type="ECO:0000256" key="5">
    <source>
        <dbReference type="SAM" id="Phobius"/>
    </source>
</evidence>
<dbReference type="GO" id="GO:0016567">
    <property type="term" value="P:protein ubiquitination"/>
    <property type="evidence" value="ECO:0007669"/>
    <property type="project" value="TreeGrafter"/>
</dbReference>
<dbReference type="GO" id="GO:0005506">
    <property type="term" value="F:iron ion binding"/>
    <property type="evidence" value="ECO:0007669"/>
    <property type="project" value="InterPro"/>
</dbReference>
<evidence type="ECO:0000313" key="9">
    <source>
        <dbReference type="Proteomes" id="UP000327085"/>
    </source>
</evidence>
<dbReference type="GO" id="GO:0008270">
    <property type="term" value="F:zinc ion binding"/>
    <property type="evidence" value="ECO:0007669"/>
    <property type="project" value="UniProtKB-KW"/>
</dbReference>
<keyword evidence="5" id="KW-1133">Transmembrane helix</keyword>
<dbReference type="Gene3D" id="1.10.630.10">
    <property type="entry name" value="Cytochrome P450"/>
    <property type="match status" value="1"/>
</dbReference>
<dbReference type="GO" id="GO:0016705">
    <property type="term" value="F:oxidoreductase activity, acting on paired donors, with incorporation or reduction of molecular oxygen"/>
    <property type="evidence" value="ECO:0007669"/>
    <property type="project" value="InterPro"/>
</dbReference>
<reference evidence="9" key="1">
    <citation type="journal article" date="2020" name="Plant J.">
        <title>Transposons played a major role in the diversification between the closely related almond and peach genomes: results from the almond genome sequence.</title>
        <authorList>
            <person name="Alioto T."/>
            <person name="Alexiou K.G."/>
            <person name="Bardil A."/>
            <person name="Barteri F."/>
            <person name="Castanera R."/>
            <person name="Cruz F."/>
            <person name="Dhingra A."/>
            <person name="Duval H."/>
            <person name="Fernandez I Marti A."/>
            <person name="Frias L."/>
            <person name="Galan B."/>
            <person name="Garcia J.L."/>
            <person name="Howad W."/>
            <person name="Gomez-Garrido J."/>
            <person name="Gut M."/>
            <person name="Julca I."/>
            <person name="Morata J."/>
            <person name="Puigdomenech P."/>
            <person name="Ribeca P."/>
            <person name="Rubio Cabetas M.J."/>
            <person name="Vlasova A."/>
            <person name="Wirthensohn M."/>
            <person name="Garcia-Mas J."/>
            <person name="Gabaldon T."/>
            <person name="Casacuberta J.M."/>
            <person name="Arus P."/>
        </authorList>
    </citation>
    <scope>NUCLEOTIDE SEQUENCE [LARGE SCALE GENOMIC DNA]</scope>
    <source>
        <strain evidence="9">cv. Texas</strain>
    </source>
</reference>
<dbReference type="GO" id="GO:0004497">
    <property type="term" value="F:monooxygenase activity"/>
    <property type="evidence" value="ECO:0007669"/>
    <property type="project" value="InterPro"/>
</dbReference>
<proteinExistence type="predicted"/>
<feature type="region of interest" description="Disordered" evidence="4">
    <location>
        <begin position="364"/>
        <end position="384"/>
    </location>
</feature>
<dbReference type="Gene3D" id="3.30.40.10">
    <property type="entry name" value="Zinc/RING finger domain, C3HC4 (zinc finger)"/>
    <property type="match status" value="1"/>
</dbReference>
<keyword evidence="5" id="KW-0812">Transmembrane</keyword>
<evidence type="ECO:0000256" key="2">
    <source>
        <dbReference type="ARBA" id="ARBA00022771"/>
    </source>
</evidence>
<evidence type="ECO:0000259" key="7">
    <source>
        <dbReference type="Pfam" id="PF16041"/>
    </source>
</evidence>
<dbReference type="Proteomes" id="UP000327085">
    <property type="component" value="Chromosome 1"/>
</dbReference>
<dbReference type="InterPro" id="IPR001128">
    <property type="entry name" value="Cyt_P450"/>
</dbReference>
<gene>
    <name evidence="8" type="ORF">ALMOND_2B024534</name>
</gene>
<dbReference type="Pfam" id="PF13920">
    <property type="entry name" value="zf-C3HC4_3"/>
    <property type="match status" value="1"/>
</dbReference>
<dbReference type="GO" id="GO:0061630">
    <property type="term" value="F:ubiquitin protein ligase activity"/>
    <property type="evidence" value="ECO:0007669"/>
    <property type="project" value="TreeGrafter"/>
</dbReference>
<dbReference type="InterPro" id="IPR013083">
    <property type="entry name" value="Znf_RING/FYVE/PHD"/>
</dbReference>
<accession>A0A5E4E869</accession>
<dbReference type="EMBL" id="CABIKO010000004">
    <property type="protein sequence ID" value="VVA11987.1"/>
    <property type="molecule type" value="Genomic_DNA"/>
</dbReference>
<dbReference type="AlphaFoldDB" id="A0A5E4E869"/>
<evidence type="ECO:0000259" key="6">
    <source>
        <dbReference type="Pfam" id="PF16040"/>
    </source>
</evidence>
<keyword evidence="1" id="KW-0479">Metal-binding</keyword>
<dbReference type="GO" id="GO:0020037">
    <property type="term" value="F:heme binding"/>
    <property type="evidence" value="ECO:0007669"/>
    <property type="project" value="InterPro"/>
</dbReference>
<evidence type="ECO:0000256" key="3">
    <source>
        <dbReference type="ARBA" id="ARBA00022833"/>
    </source>
</evidence>
<feature type="region of interest" description="Disordered" evidence="4">
    <location>
        <begin position="1"/>
        <end position="25"/>
    </location>
</feature>
<feature type="transmembrane region" description="Helical" evidence="5">
    <location>
        <begin position="439"/>
        <end position="456"/>
    </location>
</feature>
<protein>
    <submittedName>
        <fullName evidence="8">PREDICTED: cytochrome P450</fullName>
    </submittedName>
</protein>
<keyword evidence="5" id="KW-0472">Membrane</keyword>
<dbReference type="PANTHER" id="PTHR46858">
    <property type="entry name" value="OS05G0521000 PROTEIN"/>
    <property type="match status" value="1"/>
</dbReference>
<dbReference type="PANTHER" id="PTHR46858:SF6">
    <property type="entry name" value="LIGASE, PUTATIVE-RELATED"/>
    <property type="match status" value="1"/>
</dbReference>
<dbReference type="InterPro" id="IPR036396">
    <property type="entry name" value="Cyt_P450_sf"/>
</dbReference>
<name>A0A5E4E869_PRUDU</name>
<keyword evidence="3" id="KW-0862">Zinc</keyword>
<dbReference type="SUPFAM" id="SSF48264">
    <property type="entry name" value="Cytochrome P450"/>
    <property type="match status" value="1"/>
</dbReference>
<evidence type="ECO:0000256" key="4">
    <source>
        <dbReference type="SAM" id="MobiDB-lite"/>
    </source>
</evidence>
<dbReference type="Pfam" id="PF16040">
    <property type="entry name" value="APD1-4_N"/>
    <property type="match status" value="1"/>
</dbReference>
<dbReference type="InterPro" id="IPR032008">
    <property type="entry name" value="APD1-4_N"/>
</dbReference>
<organism evidence="8 9">
    <name type="scientific">Prunus dulcis</name>
    <name type="common">Almond</name>
    <name type="synonym">Amygdalus dulcis</name>
    <dbReference type="NCBI Taxonomy" id="3755"/>
    <lineage>
        <taxon>Eukaryota</taxon>
        <taxon>Viridiplantae</taxon>
        <taxon>Streptophyta</taxon>
        <taxon>Embryophyta</taxon>
        <taxon>Tracheophyta</taxon>
        <taxon>Spermatophyta</taxon>
        <taxon>Magnoliopsida</taxon>
        <taxon>eudicotyledons</taxon>
        <taxon>Gunneridae</taxon>
        <taxon>Pentapetalae</taxon>
        <taxon>rosids</taxon>
        <taxon>fabids</taxon>
        <taxon>Rosales</taxon>
        <taxon>Rosaceae</taxon>
        <taxon>Amygdaloideae</taxon>
        <taxon>Amygdaleae</taxon>
        <taxon>Prunus</taxon>
    </lineage>
</organism>
<dbReference type="InterPro" id="IPR002401">
    <property type="entry name" value="Cyt_P450_E_grp-I"/>
</dbReference>
<dbReference type="Gramene" id="VVA11987">
    <property type="protein sequence ID" value="VVA11987"/>
    <property type="gene ID" value="Prudul26B024534"/>
</dbReference>
<evidence type="ECO:0000313" key="8">
    <source>
        <dbReference type="EMBL" id="VVA11987.1"/>
    </source>
</evidence>
<dbReference type="InterPro" id="IPR032010">
    <property type="entry name" value="APD1-4_M"/>
</dbReference>
<feature type="domain" description="E3 ubiquitin-protein ligase APD1-4 middle" evidence="7">
    <location>
        <begin position="227"/>
        <end position="329"/>
    </location>
</feature>
<evidence type="ECO:0000256" key="1">
    <source>
        <dbReference type="ARBA" id="ARBA00022723"/>
    </source>
</evidence>
<feature type="domain" description="E3 ubiquitin-protein ligase APD1-4 N-terminal" evidence="6">
    <location>
        <begin position="134"/>
        <end position="201"/>
    </location>
</feature>
<feature type="transmembrane region" description="Helical" evidence="5">
    <location>
        <begin position="313"/>
        <end position="334"/>
    </location>
</feature>
<dbReference type="PRINTS" id="PR00463">
    <property type="entry name" value="EP450I"/>
</dbReference>
<dbReference type="InParanoid" id="A0A5E4E869"/>
<sequence>MEEPNKTTRHKATSLLPPNPNSSPPVEQLKLLLTTTTLCSFRSLSLSQPHPSARAMYRPMWTHPTPPAGHQRWQETWARLLTPLTLWICVSVSLRYGYYGDRRMEIGPNSSRLMKASAVFVEHVEVRDVDRKGVSLYAFSAEPELSHQTNWTVSNYLIVGSYSRKGFSFWLNKGSRISMRVEAHATTLNKLQVVMLKGEQKIEILQPEHTSSQDGLASKEPKIGKEAEYNIEEDDKYYLDIINTKPRGIIITLNVNVSSTMYDITKAKAICSTTKGSCRLRLVFPNTHYVILTTPNNGDLGDWYIELSFVARVVTYIAILGFIVVTIFLILKYLGACDGESSTVVERVEEEVNETYPIVPQKNMRRTYGTNEEDEEDPGASSSSSEELYDEKLCIICYDEQRNSFFVPCGHCATCYDCAQRIMDGENKAIFTISMETSFYYYILLFIIFLFLKNYLQKFNKRLPPSPGLSFPIIGHLHLIKKPLHRTLAKLSTKYGPILYIQFGSRPVIVVSSPSAAEECFTKNDIAFANRPRLLAGKHLGYNYTTLVWASYGSHWRNMRRIASLELLSSHRLQMFHGIRADEVRSLVSRVF</sequence>
<keyword evidence="2" id="KW-0863">Zinc-finger</keyword>
<dbReference type="Pfam" id="PF16041">
    <property type="entry name" value="APD1-4_M"/>
    <property type="match status" value="1"/>
</dbReference>